<gene>
    <name evidence="1" type="ORF">SAMD00020551_4145</name>
</gene>
<comment type="caution">
    <text evidence="1">The sequence shown here is derived from an EMBL/GenBank/DDBJ whole genome shotgun (WGS) entry which is preliminary data.</text>
</comment>
<protein>
    <submittedName>
        <fullName evidence="1">Uncharacterized protein</fullName>
    </submittedName>
</protein>
<reference evidence="1 2" key="1">
    <citation type="submission" date="2013-06" db="EMBL/GenBank/DDBJ databases">
        <title>Whole genome shotgun sequence of Bacillus selenatarsenatis SF-1.</title>
        <authorList>
            <person name="Kuroda M."/>
            <person name="Sei K."/>
            <person name="Yamashita M."/>
            <person name="Ike M."/>
        </authorList>
    </citation>
    <scope>NUCLEOTIDE SEQUENCE [LARGE SCALE GENOMIC DNA]</scope>
    <source>
        <strain evidence="1 2">SF-1</strain>
    </source>
</reference>
<dbReference type="EMBL" id="BASE01000102">
    <property type="protein sequence ID" value="GAM15974.1"/>
    <property type="molecule type" value="Genomic_DNA"/>
</dbReference>
<evidence type="ECO:0000313" key="2">
    <source>
        <dbReference type="Proteomes" id="UP000031014"/>
    </source>
</evidence>
<evidence type="ECO:0000313" key="1">
    <source>
        <dbReference type="EMBL" id="GAM15974.1"/>
    </source>
</evidence>
<dbReference type="Proteomes" id="UP000031014">
    <property type="component" value="Unassembled WGS sequence"/>
</dbReference>
<name>A0A0A8X9Q2_MESS1</name>
<proteinExistence type="predicted"/>
<keyword evidence="2" id="KW-1185">Reference proteome</keyword>
<organism evidence="1 2">
    <name type="scientific">Mesobacillus selenatarsenatis (strain DSM 18680 / JCM 14380 / FERM P-15431 / SF-1)</name>
    <dbReference type="NCBI Taxonomy" id="1321606"/>
    <lineage>
        <taxon>Bacteria</taxon>
        <taxon>Bacillati</taxon>
        <taxon>Bacillota</taxon>
        <taxon>Bacilli</taxon>
        <taxon>Bacillales</taxon>
        <taxon>Bacillaceae</taxon>
        <taxon>Mesobacillus</taxon>
    </lineage>
</organism>
<dbReference type="AlphaFoldDB" id="A0A0A8X9Q2"/>
<accession>A0A0A8X9Q2</accession>
<sequence>MTSYVEELEPLSKGVAVPFRGAFCFFPAFSSNNGKRHSTN</sequence>